<evidence type="ECO:0000313" key="2">
    <source>
        <dbReference type="Proteomes" id="UP000798662"/>
    </source>
</evidence>
<gene>
    <name evidence="1" type="ORF">I4F81_003240</name>
</gene>
<protein>
    <submittedName>
        <fullName evidence="1">Uncharacterized protein</fullName>
    </submittedName>
</protein>
<organism evidence="1 2">
    <name type="scientific">Pyropia yezoensis</name>
    <name type="common">Susabi-nori</name>
    <name type="synonym">Porphyra yezoensis</name>
    <dbReference type="NCBI Taxonomy" id="2788"/>
    <lineage>
        <taxon>Eukaryota</taxon>
        <taxon>Rhodophyta</taxon>
        <taxon>Bangiophyceae</taxon>
        <taxon>Bangiales</taxon>
        <taxon>Bangiaceae</taxon>
        <taxon>Pyropia</taxon>
    </lineage>
</organism>
<name>A0ACC3BT17_PYRYE</name>
<dbReference type="Proteomes" id="UP000798662">
    <property type="component" value="Chromosome 1"/>
</dbReference>
<comment type="caution">
    <text evidence="1">The sequence shown here is derived from an EMBL/GenBank/DDBJ whole genome shotgun (WGS) entry which is preliminary data.</text>
</comment>
<keyword evidence="2" id="KW-1185">Reference proteome</keyword>
<reference evidence="1" key="1">
    <citation type="submission" date="2019-11" db="EMBL/GenBank/DDBJ databases">
        <title>Nori genome reveals adaptations in red seaweeds to the harsh intertidal environment.</title>
        <authorList>
            <person name="Wang D."/>
            <person name="Mao Y."/>
        </authorList>
    </citation>
    <scope>NUCLEOTIDE SEQUENCE</scope>
    <source>
        <tissue evidence="1">Gametophyte</tissue>
    </source>
</reference>
<dbReference type="EMBL" id="CM020618">
    <property type="protein sequence ID" value="KAK1860652.1"/>
    <property type="molecule type" value="Genomic_DNA"/>
</dbReference>
<evidence type="ECO:0000313" key="1">
    <source>
        <dbReference type="EMBL" id="KAK1860652.1"/>
    </source>
</evidence>
<sequence>MSTPLPGVAAAAAVAAAQAAAAAAASLRARHEVELRTSIAATRAAWVEETRGATPMLARNPYLAAVPQDILEHPDTDIDMLKGYCHERGITYGERPSLQVLRAKLMASNADVQTVWSLRMTTLAAAALTEKPEGTALPDMLFTATMEAELMEARMASSPLAIQLQRIVRLTHVSPGKPGVFGSYVVYGLYECAGREAVEDPAVGAPALMVNKEKQGRMKNIIANKADIYLRHLFWPHTVLPEIFETPAEVATY</sequence>
<accession>A0ACC3BT17</accession>
<proteinExistence type="predicted"/>